<organism evidence="1 2">
    <name type="scientific">Candidatus Nomurabacteria bacterium RIFCSPHIGHO2_01_FULL_39_10</name>
    <dbReference type="NCBI Taxonomy" id="1801733"/>
    <lineage>
        <taxon>Bacteria</taxon>
        <taxon>Candidatus Nomuraibacteriota</taxon>
    </lineage>
</organism>
<sequence>MLDDKDISKLKSVFATKEDFNSLATKQDLEKTANELKKEFKVNIEKSANGLRKEFKTDLEKSVSDSQDKMLSLLASKHEVKELKSDIGDLKELVQGLIVGSDAIAKSIGELRLEYAAISTQLSRHDRWIKQIAEKVGLNLVAD</sequence>
<accession>A0A1F6V4U2</accession>
<dbReference type="EMBL" id="MFTJ01000045">
    <property type="protein sequence ID" value="OGI64632.1"/>
    <property type="molecule type" value="Genomic_DNA"/>
</dbReference>
<name>A0A1F6V4U2_9BACT</name>
<proteinExistence type="predicted"/>
<evidence type="ECO:0000313" key="2">
    <source>
        <dbReference type="Proteomes" id="UP000178700"/>
    </source>
</evidence>
<evidence type="ECO:0000313" key="1">
    <source>
        <dbReference type="EMBL" id="OGI64632.1"/>
    </source>
</evidence>
<comment type="caution">
    <text evidence="1">The sequence shown here is derived from an EMBL/GenBank/DDBJ whole genome shotgun (WGS) entry which is preliminary data.</text>
</comment>
<reference evidence="1 2" key="1">
    <citation type="journal article" date="2016" name="Nat. Commun.">
        <title>Thousands of microbial genomes shed light on interconnected biogeochemical processes in an aquifer system.</title>
        <authorList>
            <person name="Anantharaman K."/>
            <person name="Brown C.T."/>
            <person name="Hug L.A."/>
            <person name="Sharon I."/>
            <person name="Castelle C.J."/>
            <person name="Probst A.J."/>
            <person name="Thomas B.C."/>
            <person name="Singh A."/>
            <person name="Wilkins M.J."/>
            <person name="Karaoz U."/>
            <person name="Brodie E.L."/>
            <person name="Williams K.H."/>
            <person name="Hubbard S.S."/>
            <person name="Banfield J.F."/>
        </authorList>
    </citation>
    <scope>NUCLEOTIDE SEQUENCE [LARGE SCALE GENOMIC DNA]</scope>
</reference>
<protein>
    <submittedName>
        <fullName evidence="1">Uncharacterized protein</fullName>
    </submittedName>
</protein>
<dbReference type="Proteomes" id="UP000178700">
    <property type="component" value="Unassembled WGS sequence"/>
</dbReference>
<dbReference type="AlphaFoldDB" id="A0A1F6V4U2"/>
<gene>
    <name evidence="1" type="ORF">A2642_01935</name>
</gene>